<dbReference type="GO" id="GO:0106310">
    <property type="term" value="F:protein serine kinase activity"/>
    <property type="evidence" value="ECO:0007669"/>
    <property type="project" value="UniProtKB-UniRule"/>
</dbReference>
<comment type="catalytic activity">
    <reaction evidence="1">
        <text>L-seryl-[protein] + ATP = O-phospho-L-seryl-[protein] + ADP + H(+)</text>
        <dbReference type="Rhea" id="RHEA:17989"/>
        <dbReference type="Rhea" id="RHEA-COMP:9863"/>
        <dbReference type="Rhea" id="RHEA-COMP:11604"/>
        <dbReference type="ChEBI" id="CHEBI:15378"/>
        <dbReference type="ChEBI" id="CHEBI:29999"/>
        <dbReference type="ChEBI" id="CHEBI:30616"/>
        <dbReference type="ChEBI" id="CHEBI:83421"/>
        <dbReference type="ChEBI" id="CHEBI:456216"/>
        <dbReference type="EC" id="2.7.11.1"/>
    </reaction>
</comment>
<dbReference type="GO" id="GO:0005524">
    <property type="term" value="F:ATP binding"/>
    <property type="evidence" value="ECO:0007669"/>
    <property type="project" value="UniProtKB-UniRule"/>
</dbReference>
<comment type="catalytic activity">
    <reaction evidence="1">
        <text>L-threonyl-[protein] + ATP = O-phospho-L-threonyl-[protein] + ADP + H(+)</text>
        <dbReference type="Rhea" id="RHEA:46608"/>
        <dbReference type="Rhea" id="RHEA-COMP:11060"/>
        <dbReference type="Rhea" id="RHEA-COMP:11605"/>
        <dbReference type="ChEBI" id="CHEBI:15378"/>
        <dbReference type="ChEBI" id="CHEBI:30013"/>
        <dbReference type="ChEBI" id="CHEBI:30616"/>
        <dbReference type="ChEBI" id="CHEBI:61977"/>
        <dbReference type="ChEBI" id="CHEBI:456216"/>
        <dbReference type="EC" id="2.7.11.1"/>
    </reaction>
</comment>
<dbReference type="GO" id="GO:0005886">
    <property type="term" value="C:plasma membrane"/>
    <property type="evidence" value="ECO:0007669"/>
    <property type="project" value="UniProtKB-SubCell"/>
</dbReference>
<protein>
    <recommendedName>
        <fullName evidence="1">Serine/threonine-protein kinase BSK</fullName>
        <ecNumber evidence="1">2.7.11.1</ecNumber>
    </recommendedName>
    <alternativeName>
        <fullName evidence="1">Brassinosteroid-signaling kinase</fullName>
    </alternativeName>
</protein>
<feature type="transmembrane region" description="Helical" evidence="2">
    <location>
        <begin position="104"/>
        <end position="122"/>
    </location>
</feature>
<comment type="subunit">
    <text evidence="1">Interacts with BRI1.</text>
</comment>
<evidence type="ECO:0000256" key="1">
    <source>
        <dbReference type="RuleBase" id="RU369005"/>
    </source>
</evidence>
<keyword evidence="1" id="KW-0547">Nucleotide-binding</keyword>
<comment type="subcellular location">
    <subcellularLocation>
        <location evidence="1">Cell membrane</location>
        <topology evidence="1">Lipid-anchor</topology>
    </subcellularLocation>
</comment>
<keyword evidence="1" id="KW-0519">Myristate</keyword>
<name>A0A8S9KWB4_BRACR</name>
<keyword evidence="1" id="KW-0808">Transferase</keyword>
<keyword evidence="2" id="KW-0812">Transmembrane</keyword>
<keyword evidence="1" id="KW-0449">Lipoprotein</keyword>
<dbReference type="InterPro" id="IPR045845">
    <property type="entry name" value="BSK"/>
</dbReference>
<comment type="similarity">
    <text evidence="1">Belongs to the protein kinase superfamily. Ser/Thr protein kinase family.</text>
</comment>
<keyword evidence="2" id="KW-1133">Transmembrane helix</keyword>
<dbReference type="PANTHER" id="PTHR45863:SF33">
    <property type="entry name" value="SERINE_THREONINE-PROTEIN KINASE BSK"/>
    <property type="match status" value="1"/>
</dbReference>
<organism evidence="3 4">
    <name type="scientific">Brassica cretica</name>
    <name type="common">Mustard</name>
    <dbReference type="NCBI Taxonomy" id="69181"/>
    <lineage>
        <taxon>Eukaryota</taxon>
        <taxon>Viridiplantae</taxon>
        <taxon>Streptophyta</taxon>
        <taxon>Embryophyta</taxon>
        <taxon>Tracheophyta</taxon>
        <taxon>Spermatophyta</taxon>
        <taxon>Magnoliopsida</taxon>
        <taxon>eudicotyledons</taxon>
        <taxon>Gunneridae</taxon>
        <taxon>Pentapetalae</taxon>
        <taxon>rosids</taxon>
        <taxon>malvids</taxon>
        <taxon>Brassicales</taxon>
        <taxon>Brassicaceae</taxon>
        <taxon>Brassiceae</taxon>
        <taxon>Brassica</taxon>
    </lineage>
</organism>
<keyword evidence="1" id="KW-1003">Cell membrane</keyword>
<keyword evidence="1 2" id="KW-0472">Membrane</keyword>
<comment type="caution">
    <text evidence="3">The sequence shown here is derived from an EMBL/GenBank/DDBJ whole genome shotgun (WGS) entry which is preliminary data.</text>
</comment>
<dbReference type="PANTHER" id="PTHR45863">
    <property type="entry name" value="SERINE/THREONINE-PROTEIN KINASE BSK5"/>
    <property type="match status" value="1"/>
</dbReference>
<keyword evidence="1" id="KW-0418">Kinase</keyword>
<evidence type="ECO:0000256" key="2">
    <source>
        <dbReference type="SAM" id="Phobius"/>
    </source>
</evidence>
<dbReference type="Gene3D" id="3.30.200.20">
    <property type="entry name" value="Phosphorylase Kinase, domain 1"/>
    <property type="match status" value="1"/>
</dbReference>
<dbReference type="EMBL" id="QGKW02000717">
    <property type="protein sequence ID" value="KAF2597951.1"/>
    <property type="molecule type" value="Genomic_DNA"/>
</dbReference>
<evidence type="ECO:0000313" key="3">
    <source>
        <dbReference type="EMBL" id="KAF2597951.1"/>
    </source>
</evidence>
<dbReference type="GO" id="GO:0012505">
    <property type="term" value="C:endomembrane system"/>
    <property type="evidence" value="ECO:0007669"/>
    <property type="project" value="UniProtKB-SubCell"/>
</dbReference>
<comment type="function">
    <text evidence="1">Serine/threonine kinase that acts as positive regulator of brassinosteroid (BR) signaling downstream of the receptor kinase BRI1.</text>
</comment>
<dbReference type="EC" id="2.7.11.1" evidence="1"/>
<reference evidence="3" key="1">
    <citation type="submission" date="2019-12" db="EMBL/GenBank/DDBJ databases">
        <title>Genome sequencing and annotation of Brassica cretica.</title>
        <authorList>
            <person name="Studholme D.J."/>
            <person name="Sarris P.F."/>
        </authorList>
    </citation>
    <scope>NUCLEOTIDE SEQUENCE</scope>
    <source>
        <strain evidence="3">PFS-001/15</strain>
        <tissue evidence="3">Leaf</tissue>
    </source>
</reference>
<proteinExistence type="inferred from homology"/>
<dbReference type="GO" id="GO:0009742">
    <property type="term" value="P:brassinosteroid mediated signaling pathway"/>
    <property type="evidence" value="ECO:0007669"/>
    <property type="project" value="UniProtKB-UniRule"/>
</dbReference>
<keyword evidence="1" id="KW-0067">ATP-binding</keyword>
<dbReference type="GO" id="GO:0004674">
    <property type="term" value="F:protein serine/threonine kinase activity"/>
    <property type="evidence" value="ECO:0007669"/>
    <property type="project" value="UniProtKB-UniRule"/>
</dbReference>
<sequence length="125" mass="14217">MGLRCSKLSLCWWPTHQKSTLNDASDLENGTEDLPSFSEFSFDQLRAATSGFSTDSIVSEHGVKAPNVVYKGRLEDGRWIAVKRFNRSAWPDTRQFLVRTLLKFLPFAHFQLTGLVIFIVVYCSI</sequence>
<accession>A0A8S9KWB4</accession>
<keyword evidence="1" id="KW-0723">Serine/threonine-protein kinase</keyword>
<dbReference type="Proteomes" id="UP000712281">
    <property type="component" value="Unassembled WGS sequence"/>
</dbReference>
<gene>
    <name evidence="3" type="ORF">F2Q68_00007841</name>
</gene>
<keyword evidence="1" id="KW-1070">Brassinosteroid signaling pathway</keyword>
<evidence type="ECO:0000313" key="4">
    <source>
        <dbReference type="Proteomes" id="UP000712281"/>
    </source>
</evidence>
<dbReference type="AlphaFoldDB" id="A0A8S9KWB4"/>